<dbReference type="PROSITE" id="PS51005">
    <property type="entry name" value="NAC"/>
    <property type="match status" value="1"/>
</dbReference>
<dbReference type="GO" id="GO:0003677">
    <property type="term" value="F:DNA binding"/>
    <property type="evidence" value="ECO:0007669"/>
    <property type="project" value="UniProtKB-KW"/>
</dbReference>
<gene>
    <name evidence="7" type="ORF">Ccrd_002207</name>
</gene>
<organism evidence="7 8">
    <name type="scientific">Cynara cardunculus var. scolymus</name>
    <name type="common">Globe artichoke</name>
    <name type="synonym">Cynara scolymus</name>
    <dbReference type="NCBI Taxonomy" id="59895"/>
    <lineage>
        <taxon>Eukaryota</taxon>
        <taxon>Viridiplantae</taxon>
        <taxon>Streptophyta</taxon>
        <taxon>Embryophyta</taxon>
        <taxon>Tracheophyta</taxon>
        <taxon>Spermatophyta</taxon>
        <taxon>Magnoliopsida</taxon>
        <taxon>eudicotyledons</taxon>
        <taxon>Gunneridae</taxon>
        <taxon>Pentapetalae</taxon>
        <taxon>asterids</taxon>
        <taxon>campanulids</taxon>
        <taxon>Asterales</taxon>
        <taxon>Asteraceae</taxon>
        <taxon>Carduoideae</taxon>
        <taxon>Cardueae</taxon>
        <taxon>Carduinae</taxon>
        <taxon>Cynara</taxon>
    </lineage>
</organism>
<feature type="domain" description="NAC" evidence="6">
    <location>
        <begin position="14"/>
        <end position="161"/>
    </location>
</feature>
<keyword evidence="4" id="KW-0539">Nucleus</keyword>
<keyword evidence="3" id="KW-0804">Transcription</keyword>
<keyword evidence="1" id="KW-0805">Transcription regulation</keyword>
<evidence type="ECO:0000256" key="5">
    <source>
        <dbReference type="SAM" id="MobiDB-lite"/>
    </source>
</evidence>
<name>A0A103XRW7_CYNCS</name>
<feature type="region of interest" description="Disordered" evidence="5">
    <location>
        <begin position="189"/>
        <end position="235"/>
    </location>
</feature>
<evidence type="ECO:0000256" key="3">
    <source>
        <dbReference type="ARBA" id="ARBA00023163"/>
    </source>
</evidence>
<proteinExistence type="predicted"/>
<dbReference type="AlphaFoldDB" id="A0A103XRW7"/>
<dbReference type="Gene3D" id="2.170.150.80">
    <property type="entry name" value="NAC domain"/>
    <property type="match status" value="1"/>
</dbReference>
<evidence type="ECO:0000256" key="1">
    <source>
        <dbReference type="ARBA" id="ARBA00023015"/>
    </source>
</evidence>
<dbReference type="EMBL" id="LEKV01004378">
    <property type="protein sequence ID" value="KVH95734.1"/>
    <property type="molecule type" value="Genomic_DNA"/>
</dbReference>
<dbReference type="Gramene" id="KVH95734">
    <property type="protein sequence ID" value="KVH95734"/>
    <property type="gene ID" value="Ccrd_002207"/>
</dbReference>
<evidence type="ECO:0000313" key="7">
    <source>
        <dbReference type="EMBL" id="KVH95734.1"/>
    </source>
</evidence>
<dbReference type="PANTHER" id="PTHR31744:SF93">
    <property type="entry name" value="NAC DOMAIN-CONTAINING PROTEIN"/>
    <property type="match status" value="1"/>
</dbReference>
<evidence type="ECO:0000259" key="6">
    <source>
        <dbReference type="PROSITE" id="PS51005"/>
    </source>
</evidence>
<comment type="caution">
    <text evidence="7">The sequence shown here is derived from an EMBL/GenBank/DDBJ whole genome shotgun (WGS) entry which is preliminary data.</text>
</comment>
<dbReference type="GO" id="GO:0006355">
    <property type="term" value="P:regulation of DNA-templated transcription"/>
    <property type="evidence" value="ECO:0007669"/>
    <property type="project" value="InterPro"/>
</dbReference>
<dbReference type="STRING" id="59895.A0A103XRW7"/>
<evidence type="ECO:0000256" key="2">
    <source>
        <dbReference type="ARBA" id="ARBA00023125"/>
    </source>
</evidence>
<evidence type="ECO:0000256" key="4">
    <source>
        <dbReference type="ARBA" id="ARBA00023242"/>
    </source>
</evidence>
<dbReference type="InterPro" id="IPR003441">
    <property type="entry name" value="NAC-dom"/>
</dbReference>
<dbReference type="PANTHER" id="PTHR31744">
    <property type="entry name" value="PROTEIN CUP-SHAPED COTYLEDON 2-RELATED"/>
    <property type="match status" value="1"/>
</dbReference>
<dbReference type="Pfam" id="PF02365">
    <property type="entry name" value="NAM"/>
    <property type="match status" value="1"/>
</dbReference>
<dbReference type="InterPro" id="IPR036093">
    <property type="entry name" value="NAC_dom_sf"/>
</dbReference>
<keyword evidence="2" id="KW-0238">DNA-binding</keyword>
<dbReference type="Proteomes" id="UP000243975">
    <property type="component" value="Unassembled WGS sequence"/>
</dbReference>
<keyword evidence="8" id="KW-1185">Reference proteome</keyword>
<dbReference type="OMA" id="CKADPWH"/>
<reference evidence="7 8" key="1">
    <citation type="journal article" date="2016" name="Sci. Rep.">
        <title>The genome sequence of the outbreeding globe artichoke constructed de novo incorporating a phase-aware low-pass sequencing strategy of F1 progeny.</title>
        <authorList>
            <person name="Scaglione D."/>
            <person name="Reyes-Chin-Wo S."/>
            <person name="Acquadro A."/>
            <person name="Froenicke L."/>
            <person name="Portis E."/>
            <person name="Beitel C."/>
            <person name="Tirone M."/>
            <person name="Mauro R."/>
            <person name="Lo Monaco A."/>
            <person name="Mauromicale G."/>
            <person name="Faccioli P."/>
            <person name="Cattivelli L."/>
            <person name="Rieseberg L."/>
            <person name="Michelmore R."/>
            <person name="Lanteri S."/>
        </authorList>
    </citation>
    <scope>NUCLEOTIDE SEQUENCE [LARGE SCALE GENOMIC DNA]</scope>
    <source>
        <strain evidence="7">2C</strain>
    </source>
</reference>
<protein>
    <recommendedName>
        <fullName evidence="6">NAC domain-containing protein</fullName>
    </recommendedName>
</protein>
<feature type="compositionally biased region" description="Low complexity" evidence="5">
    <location>
        <begin position="198"/>
        <end position="218"/>
    </location>
</feature>
<dbReference type="SUPFAM" id="SSF101941">
    <property type="entry name" value="NAC domain"/>
    <property type="match status" value="1"/>
</dbReference>
<sequence length="235" mass="26490">MDKLNFLNNGVLRLPPGFRFHPTDEELVVQYLKRKVQSHPLPASIIPEADVCRSDPWDLPGDSEQERFFFSTMEIKYPNGKRSNRSTLSGYWKATGLDKQIVNSRNNQVVGTKKTLVFYRGKPPTGSKTDWIMHEYRLVANPTLNPSQETGKWVLCRIFLKKRGRNGEKKEEEEVKDTIEKTSPIFYEFLAGPTPKDGGLNSEGALSSSGSSGVTNASHMAVPDEDEESSKLRIL</sequence>
<accession>A0A103XRW7</accession>
<dbReference type="OrthoDB" id="1871428at2759"/>
<evidence type="ECO:0000313" key="8">
    <source>
        <dbReference type="Proteomes" id="UP000243975"/>
    </source>
</evidence>